<dbReference type="PANTHER" id="PTHR37422">
    <property type="entry name" value="TEICHURONIC ACID BIOSYNTHESIS PROTEIN TUAE"/>
    <property type="match status" value="1"/>
</dbReference>
<feature type="transmembrane region" description="Helical" evidence="5">
    <location>
        <begin position="345"/>
        <end position="361"/>
    </location>
</feature>
<feature type="transmembrane region" description="Helical" evidence="5">
    <location>
        <begin position="60"/>
        <end position="79"/>
    </location>
</feature>
<evidence type="ECO:0000256" key="4">
    <source>
        <dbReference type="ARBA" id="ARBA00023136"/>
    </source>
</evidence>
<feature type="transmembrane region" description="Helical" evidence="5">
    <location>
        <begin position="219"/>
        <end position="236"/>
    </location>
</feature>
<feature type="transmembrane region" description="Helical" evidence="5">
    <location>
        <begin position="150"/>
        <end position="166"/>
    </location>
</feature>
<evidence type="ECO:0000313" key="7">
    <source>
        <dbReference type="EMBL" id="WWV65787.1"/>
    </source>
</evidence>
<keyword evidence="7" id="KW-0436">Ligase</keyword>
<evidence type="ECO:0000259" key="6">
    <source>
        <dbReference type="Pfam" id="PF04932"/>
    </source>
</evidence>
<sequence length="391" mass="45499">MNRKVNILYYLSALYIGLIPLEAITVTEGMSYGRLVFYALAAISLLDLKNSFQVTADMKHIKILFVFMAYAAFTTLWSIDMARTFDQLAKLVQYMMITLVATNHAQNWKRLRGYMLAYCLGCLYIGYLSLTNYDPQAYLRDDEAGNPNENAFMINYAIVFLFIILNKDSMKNWMKCIFYGCIMLFSFFIFILGSRNGFIMLIITFITFLYSSVFRRFNFRNVIISIALIVGLYYMFQTLPETLIDRFLGISNSIDDNDFGGRGDIWDLTLAYLPNAGLKLIFGCGWGTFVQFFGQMTGRYQGAHNFFLTVLTTVGIIGFIIVLYYLKTLYNYLKKMISGKDKSLFIYYLLIILPLVSMMTTNWESRKWWFVISIFIFLLYKNERKGMLQCR</sequence>
<feature type="transmembrane region" description="Helical" evidence="5">
    <location>
        <begin position="7"/>
        <end position="26"/>
    </location>
</feature>
<dbReference type="InterPro" id="IPR051533">
    <property type="entry name" value="WaaL-like"/>
</dbReference>
<feature type="transmembrane region" description="Helical" evidence="5">
    <location>
        <begin position="113"/>
        <end position="130"/>
    </location>
</feature>
<feature type="domain" description="O-antigen ligase-related" evidence="6">
    <location>
        <begin position="182"/>
        <end position="322"/>
    </location>
</feature>
<name>A0ABZ2IMK0_9BACT</name>
<dbReference type="RefSeq" id="WP_251968450.1">
    <property type="nucleotide sequence ID" value="NZ_CP146284.1"/>
</dbReference>
<evidence type="ECO:0000256" key="3">
    <source>
        <dbReference type="ARBA" id="ARBA00022989"/>
    </source>
</evidence>
<keyword evidence="2 5" id="KW-0812">Transmembrane</keyword>
<evidence type="ECO:0000256" key="5">
    <source>
        <dbReference type="SAM" id="Phobius"/>
    </source>
</evidence>
<evidence type="ECO:0000313" key="8">
    <source>
        <dbReference type="Proteomes" id="UP001320603"/>
    </source>
</evidence>
<dbReference type="GO" id="GO:0016874">
    <property type="term" value="F:ligase activity"/>
    <property type="evidence" value="ECO:0007669"/>
    <property type="project" value="UniProtKB-KW"/>
</dbReference>
<gene>
    <name evidence="7" type="ORF">NEE14_012395</name>
</gene>
<feature type="transmembrane region" description="Helical" evidence="5">
    <location>
        <begin position="198"/>
        <end position="214"/>
    </location>
</feature>
<comment type="subcellular location">
    <subcellularLocation>
        <location evidence="1">Membrane</location>
        <topology evidence="1">Multi-pass membrane protein</topology>
    </subcellularLocation>
</comment>
<reference evidence="7 8" key="1">
    <citation type="submission" date="2024-02" db="EMBL/GenBank/DDBJ databases">
        <title>Whole genome sequencing of Parabacteroides sp. AD58.</title>
        <authorList>
            <person name="Chaplin A.V."/>
            <person name="Pikina A.P."/>
            <person name="Sokolova S.R."/>
            <person name="Korostin D.O."/>
            <person name="Efimov B.A."/>
        </authorList>
    </citation>
    <scope>NUCLEOTIDE SEQUENCE [LARGE SCALE GENOMIC DNA]</scope>
    <source>
        <strain evidence="7 8">AD58</strain>
    </source>
</reference>
<protein>
    <submittedName>
        <fullName evidence="7">O-antigen ligase family protein</fullName>
    </submittedName>
</protein>
<feature type="transmembrane region" description="Helical" evidence="5">
    <location>
        <begin position="306"/>
        <end position="325"/>
    </location>
</feature>
<evidence type="ECO:0000256" key="2">
    <source>
        <dbReference type="ARBA" id="ARBA00022692"/>
    </source>
</evidence>
<organism evidence="7 8">
    <name type="scientific">Parabacteroides absconsus</name>
    <dbReference type="NCBI Taxonomy" id="2951805"/>
    <lineage>
        <taxon>Bacteria</taxon>
        <taxon>Pseudomonadati</taxon>
        <taxon>Bacteroidota</taxon>
        <taxon>Bacteroidia</taxon>
        <taxon>Bacteroidales</taxon>
        <taxon>Tannerellaceae</taxon>
        <taxon>Parabacteroides</taxon>
    </lineage>
</organism>
<dbReference type="Proteomes" id="UP001320603">
    <property type="component" value="Chromosome"/>
</dbReference>
<dbReference type="PANTHER" id="PTHR37422:SF21">
    <property type="entry name" value="EXOQ-LIKE PROTEIN"/>
    <property type="match status" value="1"/>
</dbReference>
<dbReference type="Pfam" id="PF04932">
    <property type="entry name" value="Wzy_C"/>
    <property type="match status" value="1"/>
</dbReference>
<accession>A0ABZ2IMK0</accession>
<evidence type="ECO:0000256" key="1">
    <source>
        <dbReference type="ARBA" id="ARBA00004141"/>
    </source>
</evidence>
<keyword evidence="3 5" id="KW-1133">Transmembrane helix</keyword>
<proteinExistence type="predicted"/>
<keyword evidence="8" id="KW-1185">Reference proteome</keyword>
<keyword evidence="4 5" id="KW-0472">Membrane</keyword>
<dbReference type="EMBL" id="CP146284">
    <property type="protein sequence ID" value="WWV65787.1"/>
    <property type="molecule type" value="Genomic_DNA"/>
</dbReference>
<feature type="transmembrane region" description="Helical" evidence="5">
    <location>
        <begin position="173"/>
        <end position="192"/>
    </location>
</feature>
<dbReference type="InterPro" id="IPR007016">
    <property type="entry name" value="O-antigen_ligase-rel_domated"/>
</dbReference>